<sequence length="203" mass="22484">MHTSIPFNARNFFLAFTQCAVGRRRSSSSQKGARFPGPCNRIHEALVALMNNMLNLGTPVLHEQHFFGSDVRNLNTLFHKSPGEEFSSAIKKKNRSDYSSCQSASNAGFDIEKEVVWAIPNATSGGTRKQIRYLVGQGGFGEAKKSMDNAGNVNSYAQMLDDAEGLEIIKPCIHDHIGPWLAEHALSQTLRESIRGHQGRFHL</sequence>
<keyword evidence="2" id="KW-1185">Reference proteome</keyword>
<reference evidence="1 2" key="1">
    <citation type="submission" date="2024-01" db="EMBL/GenBank/DDBJ databases">
        <title>The genomes of 5 underutilized Papilionoideae crops provide insights into root nodulation and disease resistanc.</title>
        <authorList>
            <person name="Jiang F."/>
        </authorList>
    </citation>
    <scope>NUCLEOTIDE SEQUENCE [LARGE SCALE GENOMIC DNA]</scope>
    <source>
        <strain evidence="1">LVBAO_FW01</strain>
        <tissue evidence="1">Leaves</tissue>
    </source>
</reference>
<dbReference type="InterPro" id="IPR011989">
    <property type="entry name" value="ARM-like"/>
</dbReference>
<dbReference type="EMBL" id="JAYMYQ010000004">
    <property type="protein sequence ID" value="KAK7337611.1"/>
    <property type="molecule type" value="Genomic_DNA"/>
</dbReference>
<dbReference type="Proteomes" id="UP001367508">
    <property type="component" value="Unassembled WGS sequence"/>
</dbReference>
<name>A0AAN9QK35_CANGL</name>
<organism evidence="1 2">
    <name type="scientific">Canavalia gladiata</name>
    <name type="common">Sword bean</name>
    <name type="synonym">Dolichos gladiatus</name>
    <dbReference type="NCBI Taxonomy" id="3824"/>
    <lineage>
        <taxon>Eukaryota</taxon>
        <taxon>Viridiplantae</taxon>
        <taxon>Streptophyta</taxon>
        <taxon>Embryophyta</taxon>
        <taxon>Tracheophyta</taxon>
        <taxon>Spermatophyta</taxon>
        <taxon>Magnoliopsida</taxon>
        <taxon>eudicotyledons</taxon>
        <taxon>Gunneridae</taxon>
        <taxon>Pentapetalae</taxon>
        <taxon>rosids</taxon>
        <taxon>fabids</taxon>
        <taxon>Fabales</taxon>
        <taxon>Fabaceae</taxon>
        <taxon>Papilionoideae</taxon>
        <taxon>50 kb inversion clade</taxon>
        <taxon>NPAAA clade</taxon>
        <taxon>indigoferoid/millettioid clade</taxon>
        <taxon>Phaseoleae</taxon>
        <taxon>Canavalia</taxon>
    </lineage>
</organism>
<proteinExistence type="predicted"/>
<evidence type="ECO:0000313" key="2">
    <source>
        <dbReference type="Proteomes" id="UP001367508"/>
    </source>
</evidence>
<accession>A0AAN9QK35</accession>
<protein>
    <submittedName>
        <fullName evidence="1">Uncharacterized protein</fullName>
    </submittedName>
</protein>
<comment type="caution">
    <text evidence="1">The sequence shown here is derived from an EMBL/GenBank/DDBJ whole genome shotgun (WGS) entry which is preliminary data.</text>
</comment>
<dbReference type="Gene3D" id="1.25.10.10">
    <property type="entry name" value="Leucine-rich Repeat Variant"/>
    <property type="match status" value="1"/>
</dbReference>
<gene>
    <name evidence="1" type="ORF">VNO77_18194</name>
</gene>
<dbReference type="AlphaFoldDB" id="A0AAN9QK35"/>
<evidence type="ECO:0000313" key="1">
    <source>
        <dbReference type="EMBL" id="KAK7337611.1"/>
    </source>
</evidence>